<proteinExistence type="predicted"/>
<dbReference type="Proteomes" id="UP000287651">
    <property type="component" value="Unassembled WGS sequence"/>
</dbReference>
<dbReference type="EMBL" id="AMZH03000065">
    <property type="protein sequence ID" value="RRT85768.1"/>
    <property type="molecule type" value="Genomic_DNA"/>
</dbReference>
<protein>
    <submittedName>
        <fullName evidence="1">Uncharacterized protein</fullName>
    </submittedName>
</protein>
<gene>
    <name evidence="1" type="ORF">B296_00008178</name>
</gene>
<evidence type="ECO:0000313" key="1">
    <source>
        <dbReference type="EMBL" id="RRT85768.1"/>
    </source>
</evidence>
<name>A0A427BBD2_ENSVE</name>
<accession>A0A427BBD2</accession>
<reference evidence="1 2" key="1">
    <citation type="journal article" date="2014" name="Agronomy (Basel)">
        <title>A Draft Genome Sequence for Ensete ventricosum, the Drought-Tolerant Tree Against Hunger.</title>
        <authorList>
            <person name="Harrison J."/>
            <person name="Moore K.A."/>
            <person name="Paszkiewicz K."/>
            <person name="Jones T."/>
            <person name="Grant M."/>
            <person name="Ambacheew D."/>
            <person name="Muzemil S."/>
            <person name="Studholme D.J."/>
        </authorList>
    </citation>
    <scope>NUCLEOTIDE SEQUENCE [LARGE SCALE GENOMIC DNA]</scope>
</reference>
<sequence length="151" mass="15877">MPLNTGCRVSRNLVRPARRLGGAEDTVAYDISSSDAADLRANGEFVESLLKFSIPSRFSSSSPVAAAAAAADDAGAVVHAARCSAAVQNQKPDPDSALSKAVGLAFRSPSQVLNAVILFIRVHHEEPLLQESGGGPREGTHLFRHAYDPTV</sequence>
<dbReference type="AlphaFoldDB" id="A0A427BBD2"/>
<organism evidence="1 2">
    <name type="scientific">Ensete ventricosum</name>
    <name type="common">Abyssinian banana</name>
    <name type="synonym">Musa ensete</name>
    <dbReference type="NCBI Taxonomy" id="4639"/>
    <lineage>
        <taxon>Eukaryota</taxon>
        <taxon>Viridiplantae</taxon>
        <taxon>Streptophyta</taxon>
        <taxon>Embryophyta</taxon>
        <taxon>Tracheophyta</taxon>
        <taxon>Spermatophyta</taxon>
        <taxon>Magnoliopsida</taxon>
        <taxon>Liliopsida</taxon>
        <taxon>Zingiberales</taxon>
        <taxon>Musaceae</taxon>
        <taxon>Ensete</taxon>
    </lineage>
</organism>
<comment type="caution">
    <text evidence="1">The sequence shown here is derived from an EMBL/GenBank/DDBJ whole genome shotgun (WGS) entry which is preliminary data.</text>
</comment>
<evidence type="ECO:0000313" key="2">
    <source>
        <dbReference type="Proteomes" id="UP000287651"/>
    </source>
</evidence>